<dbReference type="Proteomes" id="UP000293162">
    <property type="component" value="Unassembled WGS sequence"/>
</dbReference>
<dbReference type="SUPFAM" id="SSF48452">
    <property type="entry name" value="TPR-like"/>
    <property type="match status" value="1"/>
</dbReference>
<dbReference type="Gene3D" id="2.20.20.130">
    <property type="match status" value="1"/>
</dbReference>
<evidence type="ECO:0000313" key="10">
    <source>
        <dbReference type="Proteomes" id="UP000293162"/>
    </source>
</evidence>
<evidence type="ECO:0000256" key="2">
    <source>
        <dbReference type="ARBA" id="ARBA00006275"/>
    </source>
</evidence>
<keyword evidence="4" id="KW-0472">Membrane</keyword>
<comment type="subcellular location">
    <subcellularLocation>
        <location evidence="1">Cell outer membrane</location>
    </subcellularLocation>
</comment>
<dbReference type="PROSITE" id="PS51257">
    <property type="entry name" value="PROKAR_LIPOPROTEIN"/>
    <property type="match status" value="1"/>
</dbReference>
<comment type="similarity">
    <text evidence="2">Belongs to the SusD family.</text>
</comment>
<name>A0A4Q5M106_9BACT</name>
<dbReference type="Gene3D" id="1.25.40.390">
    <property type="match status" value="1"/>
</dbReference>
<evidence type="ECO:0000256" key="5">
    <source>
        <dbReference type="ARBA" id="ARBA00023237"/>
    </source>
</evidence>
<keyword evidence="10" id="KW-1185">Reference proteome</keyword>
<evidence type="ECO:0000313" key="9">
    <source>
        <dbReference type="EMBL" id="RYU95956.1"/>
    </source>
</evidence>
<reference evidence="9 10" key="1">
    <citation type="submission" date="2019-02" db="EMBL/GenBank/DDBJ databases">
        <title>Bacterial novel species Emticicia sp. 17J42-9 isolated from soil.</title>
        <authorList>
            <person name="Jung H.-Y."/>
        </authorList>
    </citation>
    <scope>NUCLEOTIDE SEQUENCE [LARGE SCALE GENOMIC DNA]</scope>
    <source>
        <strain evidence="9 10">17J42-9</strain>
    </source>
</reference>
<dbReference type="CDD" id="cd08977">
    <property type="entry name" value="SusD"/>
    <property type="match status" value="1"/>
</dbReference>
<comment type="caution">
    <text evidence="9">The sequence shown here is derived from an EMBL/GenBank/DDBJ whole genome shotgun (WGS) entry which is preliminary data.</text>
</comment>
<dbReference type="InterPro" id="IPR012944">
    <property type="entry name" value="SusD_RagB_dom"/>
</dbReference>
<dbReference type="EMBL" id="SEWF01000010">
    <property type="protein sequence ID" value="RYU95956.1"/>
    <property type="molecule type" value="Genomic_DNA"/>
</dbReference>
<gene>
    <name evidence="9" type="ORF">EWM59_08645</name>
</gene>
<dbReference type="InterPro" id="IPR033985">
    <property type="entry name" value="SusD-like_N"/>
</dbReference>
<dbReference type="AlphaFoldDB" id="A0A4Q5M106"/>
<feature type="domain" description="RagB/SusD" evidence="7">
    <location>
        <begin position="336"/>
        <end position="465"/>
    </location>
</feature>
<evidence type="ECO:0000256" key="4">
    <source>
        <dbReference type="ARBA" id="ARBA00023136"/>
    </source>
</evidence>
<dbReference type="InterPro" id="IPR011990">
    <property type="entry name" value="TPR-like_helical_dom_sf"/>
</dbReference>
<evidence type="ECO:0000256" key="6">
    <source>
        <dbReference type="SAM" id="MobiDB-lite"/>
    </source>
</evidence>
<feature type="region of interest" description="Disordered" evidence="6">
    <location>
        <begin position="446"/>
        <end position="465"/>
    </location>
</feature>
<dbReference type="Gene3D" id="1.25.40.900">
    <property type="match status" value="1"/>
</dbReference>
<dbReference type="RefSeq" id="WP_130020564.1">
    <property type="nucleotide sequence ID" value="NZ_SEWF01000010.1"/>
</dbReference>
<keyword evidence="3" id="KW-0732">Signal</keyword>
<proteinExistence type="inferred from homology"/>
<organism evidence="9 10">
    <name type="scientific">Emticicia agri</name>
    <dbReference type="NCBI Taxonomy" id="2492393"/>
    <lineage>
        <taxon>Bacteria</taxon>
        <taxon>Pseudomonadati</taxon>
        <taxon>Bacteroidota</taxon>
        <taxon>Cytophagia</taxon>
        <taxon>Cytophagales</taxon>
        <taxon>Leadbetterellaceae</taxon>
        <taxon>Emticicia</taxon>
    </lineage>
</organism>
<sequence>MKRFNHKIVVLGMVVTSFLSSCSDSFLELSPYTQVPNEAAVATEADLLVALRGTYAQLRSANLFGRTIPVIGDLGADNVFLSSRNSGRYFAFDQYVVTTANADYEGYWNNAYTAILRANNIIDAKLADNANVNQIKGEAYALRALLYFNLVRSFAKSGDMAAEGVPIVLKYDPTLKPKRNTVQEVYTQIQADLDKAYAGMTTYTGSARFSKFAARALAAKVSFYQGDYEKAYTTATEVINNGGFSLLTADKVLAYWASPTSNAETVKSETLFEVSADATLNAGTDELGYIYNQQGYGDLLANEELYKLYSETDIRKKLIVIGSRAQAENPAYIVNKYQNVAGDRDDKKVLRMSEVYLIAAESAARTNKEADALKYLNALVAQRDPSLVYASTGATLIEDIITERRKELAFEGDRFYDLNRLKRDIVRVGGRYQLRNVPFSSNFRIGPIPQSERNANPNISQNPGY</sequence>
<feature type="compositionally biased region" description="Polar residues" evidence="6">
    <location>
        <begin position="451"/>
        <end position="465"/>
    </location>
</feature>
<dbReference type="GO" id="GO:0009279">
    <property type="term" value="C:cell outer membrane"/>
    <property type="evidence" value="ECO:0007669"/>
    <property type="project" value="UniProtKB-SubCell"/>
</dbReference>
<evidence type="ECO:0000256" key="3">
    <source>
        <dbReference type="ARBA" id="ARBA00022729"/>
    </source>
</evidence>
<protein>
    <submittedName>
        <fullName evidence="9">RagB/SusD family nutrient uptake outer membrane protein</fullName>
    </submittedName>
</protein>
<evidence type="ECO:0000259" key="8">
    <source>
        <dbReference type="Pfam" id="PF14322"/>
    </source>
</evidence>
<keyword evidence="5" id="KW-0998">Cell outer membrane</keyword>
<evidence type="ECO:0000256" key="1">
    <source>
        <dbReference type="ARBA" id="ARBA00004442"/>
    </source>
</evidence>
<accession>A0A4Q5M106</accession>
<dbReference type="OrthoDB" id="621570at2"/>
<dbReference type="Pfam" id="PF14322">
    <property type="entry name" value="SusD-like_3"/>
    <property type="match status" value="1"/>
</dbReference>
<dbReference type="Pfam" id="PF07980">
    <property type="entry name" value="SusD_RagB"/>
    <property type="match status" value="1"/>
</dbReference>
<feature type="domain" description="SusD-like N-terminal" evidence="8">
    <location>
        <begin position="26"/>
        <end position="221"/>
    </location>
</feature>
<evidence type="ECO:0000259" key="7">
    <source>
        <dbReference type="Pfam" id="PF07980"/>
    </source>
</evidence>